<organism evidence="1 2">
    <name type="scientific">Trichlorobacter ammonificans</name>
    <dbReference type="NCBI Taxonomy" id="2916410"/>
    <lineage>
        <taxon>Bacteria</taxon>
        <taxon>Pseudomonadati</taxon>
        <taxon>Thermodesulfobacteriota</taxon>
        <taxon>Desulfuromonadia</taxon>
        <taxon>Geobacterales</taxon>
        <taxon>Geobacteraceae</taxon>
        <taxon>Trichlorobacter</taxon>
    </lineage>
</organism>
<dbReference type="Pfam" id="PF13432">
    <property type="entry name" value="TPR_16"/>
    <property type="match status" value="1"/>
</dbReference>
<dbReference type="Pfam" id="PF13174">
    <property type="entry name" value="TPR_6"/>
    <property type="match status" value="1"/>
</dbReference>
<protein>
    <submittedName>
        <fullName evidence="1">Tetratricopeptide domain protein</fullName>
    </submittedName>
</protein>
<keyword evidence="2" id="KW-1185">Reference proteome</keyword>
<dbReference type="InterPro" id="IPR011990">
    <property type="entry name" value="TPR-like_helical_dom_sf"/>
</dbReference>
<name>A0ABM9D408_9BACT</name>
<sequence length="708" mass="79242">MNATWSRAMLKTMVPIGCLALVVALLFPGIVSAAPDVSANRILRVEIKNIKQLTRITLSCEAEPRYTVTALPGDRVRIRFSNTDGPLFKAKRRYSDSNIGGLVFRRSAGDMLLTFAVAPQRVGWRVVHASGVAALSIDIGPKLGEQNLPPVLPGRERIRSGAEKLLKDFDPPLKPEIPFVPTDRQVLSTLLGAEDQNVFLTAESALYKGQLTAAEEVFQQFAARQGPVRPLALYRLAEAQYRLQKYAQSLATFREAVQLWDAFFSLNPAAMFYYGDSIARNGDLPGGRQLLARLIATHADKKYAPVLLVRMADVLARQGHDAEAWAIYRTVATEFREGKAPQIARIKLADRELLHSTPDNYRTLAAVYRTLAETAADYDLREEAAFKHALLEAVNGPPDSALELVKRYQKRFPKGVFLPITKDMREDLVLLSYRAKKWDNDPPGLISLASDNQEFLALASGYPGFFPAVTEAFAKIGRPLDLIALYVNILQRPWVGRDSQAYLTLEIADQAELLGDDRMARKTLESFLRRNPDHPKVQEAREKLGALLYRAKDLTGVRAQLAWLLAKDTKAARPISYYYLGRALWESKQYAQAALAMETYAAAVRAEKEQPPLVGDAYYIAALSEQAQGRLSKAASLLQEGMNKVAPERRDQFLYKLGEVALQDNRVQQAREFFEQIVRSGTDSDWRRLARQALLDRRFPSEPQSKKP</sequence>
<reference evidence="1 2" key="1">
    <citation type="submission" date="2022-03" db="EMBL/GenBank/DDBJ databases">
        <authorList>
            <person name="Koch H."/>
        </authorList>
    </citation>
    <scope>NUCLEOTIDE SEQUENCE [LARGE SCALE GENOMIC DNA]</scope>
    <source>
        <strain evidence="1 2">G1</strain>
    </source>
</reference>
<dbReference type="EMBL" id="OW150024">
    <property type="protein sequence ID" value="CAH2029982.1"/>
    <property type="molecule type" value="Genomic_DNA"/>
</dbReference>
<evidence type="ECO:0000313" key="1">
    <source>
        <dbReference type="EMBL" id="CAH2029982.1"/>
    </source>
</evidence>
<dbReference type="SMART" id="SM00028">
    <property type="entry name" value="TPR"/>
    <property type="match status" value="3"/>
</dbReference>
<gene>
    <name evidence="1" type="ORF">GEAMG1_0160</name>
</gene>
<dbReference type="Gene3D" id="1.25.40.10">
    <property type="entry name" value="Tetratricopeptide repeat domain"/>
    <property type="match status" value="4"/>
</dbReference>
<dbReference type="InterPro" id="IPR019734">
    <property type="entry name" value="TPR_rpt"/>
</dbReference>
<dbReference type="SUPFAM" id="SSF48452">
    <property type="entry name" value="TPR-like"/>
    <property type="match status" value="2"/>
</dbReference>
<evidence type="ECO:0000313" key="2">
    <source>
        <dbReference type="Proteomes" id="UP001295463"/>
    </source>
</evidence>
<dbReference type="RefSeq" id="WP_305730957.1">
    <property type="nucleotide sequence ID" value="NZ_OW150024.1"/>
</dbReference>
<proteinExistence type="predicted"/>
<accession>A0ABM9D408</accession>
<dbReference type="Proteomes" id="UP001295463">
    <property type="component" value="Chromosome"/>
</dbReference>